<gene>
    <name evidence="1" type="ORF">ACFFQA_27970</name>
</gene>
<dbReference type="EMBL" id="JBHLZU010000024">
    <property type="protein sequence ID" value="MFB9907791.1"/>
    <property type="molecule type" value="Genomic_DNA"/>
</dbReference>
<protein>
    <submittedName>
        <fullName evidence="1">Uncharacterized protein</fullName>
    </submittedName>
</protein>
<reference evidence="1 2" key="1">
    <citation type="submission" date="2024-09" db="EMBL/GenBank/DDBJ databases">
        <authorList>
            <person name="Sun Q."/>
            <person name="Mori K."/>
        </authorList>
    </citation>
    <scope>NUCLEOTIDE SEQUENCE [LARGE SCALE GENOMIC DNA]</scope>
    <source>
        <strain evidence="1 2">TBRC 7907</strain>
    </source>
</reference>
<sequence>MSRLNVAEAVAELRTVRSALLGEAEADAEARLAEARHDVDAMTALARARAKELRDGAEATGRADALRQLRMRRGQAHRHVRTAELAAQRVIYDELRDRIRAELGRLLRAGDLQARLVAHVRGLLGSDAAVTDGPDGVSGVLGSRRVDLSLDALTDRAVDDLGGSVQQLWTA</sequence>
<proteinExistence type="predicted"/>
<name>A0ABV6A3P6_9PSEU</name>
<evidence type="ECO:0000313" key="1">
    <source>
        <dbReference type="EMBL" id="MFB9907791.1"/>
    </source>
</evidence>
<organism evidence="1 2">
    <name type="scientific">Allokutzneria oryzae</name>
    <dbReference type="NCBI Taxonomy" id="1378989"/>
    <lineage>
        <taxon>Bacteria</taxon>
        <taxon>Bacillati</taxon>
        <taxon>Actinomycetota</taxon>
        <taxon>Actinomycetes</taxon>
        <taxon>Pseudonocardiales</taxon>
        <taxon>Pseudonocardiaceae</taxon>
        <taxon>Allokutzneria</taxon>
    </lineage>
</organism>
<evidence type="ECO:0000313" key="2">
    <source>
        <dbReference type="Proteomes" id="UP001589693"/>
    </source>
</evidence>
<accession>A0ABV6A3P6</accession>
<dbReference type="Proteomes" id="UP001589693">
    <property type="component" value="Unassembled WGS sequence"/>
</dbReference>
<dbReference type="RefSeq" id="WP_377858596.1">
    <property type="nucleotide sequence ID" value="NZ_JBHLZU010000024.1"/>
</dbReference>
<keyword evidence="2" id="KW-1185">Reference proteome</keyword>
<comment type="caution">
    <text evidence="1">The sequence shown here is derived from an EMBL/GenBank/DDBJ whole genome shotgun (WGS) entry which is preliminary data.</text>
</comment>